<protein>
    <recommendedName>
        <fullName evidence="4">Secreted protein</fullName>
    </recommendedName>
</protein>
<feature type="compositionally biased region" description="Low complexity" evidence="1">
    <location>
        <begin position="49"/>
        <end position="64"/>
    </location>
</feature>
<sequence>MPDQPDNRGPVLVLVLLLLVALLVVAWGVGQEDADALTLVEPVETPGSAAPQEAPAETPTPTHGGAPGDRPVPLPDGGTKVFGGGHFLVAYYGTGQTPAMGVLGESDPDTMDARLHRAAAPFRRPGRPLRHVYELIATIADGSPGPDGDYSHDVPRSVVETYVRAAHRNRALLLLDLQPGRSGFLEVAKRWEWALRDPWVGLALDPEWRMGPHQVPAQTIGQVGAREVNRTSRWLSRLTRRADLPQKLFVLHQFRVDMVEHIEDVVRRPGLAMVQHVDGFGTRRQKRATFHTVARPQQFTLGFKLFYDEDVDLMGARAVRALRPTVRFVSYQ</sequence>
<dbReference type="Proteomes" id="UP001499979">
    <property type="component" value="Unassembled WGS sequence"/>
</dbReference>
<comment type="caution">
    <text evidence="2">The sequence shown here is derived from an EMBL/GenBank/DDBJ whole genome shotgun (WGS) entry which is preliminary data.</text>
</comment>
<feature type="region of interest" description="Disordered" evidence="1">
    <location>
        <begin position="45"/>
        <end position="77"/>
    </location>
</feature>
<proteinExistence type="predicted"/>
<dbReference type="EMBL" id="BAAAJE010000030">
    <property type="protein sequence ID" value="GAA1162255.1"/>
    <property type="molecule type" value="Genomic_DNA"/>
</dbReference>
<evidence type="ECO:0000313" key="2">
    <source>
        <dbReference type="EMBL" id="GAA1162255.1"/>
    </source>
</evidence>
<accession>A0ABN1UR20</accession>
<keyword evidence="3" id="KW-1185">Reference proteome</keyword>
<reference evidence="2 3" key="1">
    <citation type="journal article" date="2019" name="Int. J. Syst. Evol. Microbiol.">
        <title>The Global Catalogue of Microorganisms (GCM) 10K type strain sequencing project: providing services to taxonomists for standard genome sequencing and annotation.</title>
        <authorList>
            <consortium name="The Broad Institute Genomics Platform"/>
            <consortium name="The Broad Institute Genome Sequencing Center for Infectious Disease"/>
            <person name="Wu L."/>
            <person name="Ma J."/>
        </authorList>
    </citation>
    <scope>NUCLEOTIDE SEQUENCE [LARGE SCALE GENOMIC DNA]</scope>
    <source>
        <strain evidence="2 3">JCM 11813</strain>
    </source>
</reference>
<evidence type="ECO:0000313" key="3">
    <source>
        <dbReference type="Proteomes" id="UP001499979"/>
    </source>
</evidence>
<dbReference type="RefSeq" id="WP_343910495.1">
    <property type="nucleotide sequence ID" value="NZ_BAAAJE010000030.1"/>
</dbReference>
<name>A0ABN1UR20_9ACTN</name>
<evidence type="ECO:0008006" key="4">
    <source>
        <dbReference type="Google" id="ProtNLM"/>
    </source>
</evidence>
<gene>
    <name evidence="2" type="ORF">GCM10009606_45200</name>
</gene>
<evidence type="ECO:0000256" key="1">
    <source>
        <dbReference type="SAM" id="MobiDB-lite"/>
    </source>
</evidence>
<organism evidence="2 3">
    <name type="scientific">Nocardioides aquiterrae</name>
    <dbReference type="NCBI Taxonomy" id="203799"/>
    <lineage>
        <taxon>Bacteria</taxon>
        <taxon>Bacillati</taxon>
        <taxon>Actinomycetota</taxon>
        <taxon>Actinomycetes</taxon>
        <taxon>Propionibacteriales</taxon>
        <taxon>Nocardioidaceae</taxon>
        <taxon>Nocardioides</taxon>
    </lineage>
</organism>